<proteinExistence type="predicted"/>
<dbReference type="KEGG" id="cvn:111133699"/>
<dbReference type="AlphaFoldDB" id="A0A8B8EEM0"/>
<protein>
    <submittedName>
        <fullName evidence="4">Uncharacterized protein LOC111133699</fullName>
    </submittedName>
</protein>
<keyword evidence="1" id="KW-0479">Metal-binding</keyword>
<keyword evidence="1" id="KW-0862">Zinc</keyword>
<evidence type="ECO:0000313" key="4">
    <source>
        <dbReference type="RefSeq" id="XP_022338021.1"/>
    </source>
</evidence>
<dbReference type="PANTHER" id="PTHR25462:SF296">
    <property type="entry name" value="MEIOTIC P26, ISOFORM F"/>
    <property type="match status" value="1"/>
</dbReference>
<dbReference type="GO" id="GO:0008270">
    <property type="term" value="F:zinc ion binding"/>
    <property type="evidence" value="ECO:0007669"/>
    <property type="project" value="UniProtKB-KW"/>
</dbReference>
<dbReference type="Pfam" id="PF00643">
    <property type="entry name" value="zf-B_box"/>
    <property type="match status" value="1"/>
</dbReference>
<name>A0A8B8EEM0_CRAVI</name>
<organism evidence="3 4">
    <name type="scientific">Crassostrea virginica</name>
    <name type="common">Eastern oyster</name>
    <dbReference type="NCBI Taxonomy" id="6565"/>
    <lineage>
        <taxon>Eukaryota</taxon>
        <taxon>Metazoa</taxon>
        <taxon>Spiralia</taxon>
        <taxon>Lophotrochozoa</taxon>
        <taxon>Mollusca</taxon>
        <taxon>Bivalvia</taxon>
        <taxon>Autobranchia</taxon>
        <taxon>Pteriomorphia</taxon>
        <taxon>Ostreida</taxon>
        <taxon>Ostreoidea</taxon>
        <taxon>Ostreidae</taxon>
        <taxon>Crassostrea</taxon>
    </lineage>
</organism>
<dbReference type="SUPFAM" id="SSF57845">
    <property type="entry name" value="B-box zinc-binding domain"/>
    <property type="match status" value="1"/>
</dbReference>
<keyword evidence="1" id="KW-0863">Zinc-finger</keyword>
<evidence type="ECO:0000259" key="2">
    <source>
        <dbReference type="PROSITE" id="PS50119"/>
    </source>
</evidence>
<dbReference type="PANTHER" id="PTHR25462">
    <property type="entry name" value="BONUS, ISOFORM C-RELATED"/>
    <property type="match status" value="1"/>
</dbReference>
<dbReference type="OrthoDB" id="6128620at2759"/>
<dbReference type="Proteomes" id="UP000694844">
    <property type="component" value="Chromosome 5"/>
</dbReference>
<dbReference type="InterPro" id="IPR047153">
    <property type="entry name" value="TRIM45/56/19-like"/>
</dbReference>
<dbReference type="RefSeq" id="XP_022338021.1">
    <property type="nucleotide sequence ID" value="XM_022482313.1"/>
</dbReference>
<evidence type="ECO:0000313" key="3">
    <source>
        <dbReference type="Proteomes" id="UP000694844"/>
    </source>
</evidence>
<feature type="domain" description="B box-type" evidence="2">
    <location>
        <begin position="8"/>
        <end position="53"/>
    </location>
</feature>
<dbReference type="InterPro" id="IPR000315">
    <property type="entry name" value="Znf_B-box"/>
</dbReference>
<feature type="domain" description="B box-type" evidence="2">
    <location>
        <begin position="62"/>
        <end position="99"/>
    </location>
</feature>
<reference evidence="4" key="1">
    <citation type="submission" date="2025-08" db="UniProtKB">
        <authorList>
            <consortium name="RefSeq"/>
        </authorList>
    </citation>
    <scope>IDENTIFICATION</scope>
    <source>
        <tissue evidence="4">Whole sample</tissue>
    </source>
</reference>
<gene>
    <name evidence="4" type="primary">LOC111133699</name>
</gene>
<dbReference type="Gene3D" id="3.30.160.60">
    <property type="entry name" value="Classic Zinc Finger"/>
    <property type="match status" value="1"/>
</dbReference>
<sequence length="559" mass="63841">MDPHHSGQDVMRCTACVTALAPMYCEVCHIDLCKDCAEKHIADKSKVHRIVSLKQFLAAPKCQDHPNKQCELHCEQCDVPICSQCVISKKHKHHGFVDILENCQKKQEVLKKDLEEFEKSIYPIYQEAALRISHQRINRSKNSQKLKTTIQNHGDMLHKEIDSIIQEMQSKIDDDDAQYLALLDKREKEIKRNISQISEIILNLKRLLESGNVNIVAKYKSRNREFRMLPTIPNVSVPNFQPQEINREELLKQFGSLTHLSKDEEGYMSICKKTKYSPKGRPLLLDVPKLITELDTGYKKYYHGVSCLSDVEIWIRGNGKSLELYNLRGELLKSVRTISGKIPNDIAVTVTGDLVYTDYDDSSINLVRNTQVQTLIKLYGWKPGGVCTTSSHDILVSMESKDGKESKIVRYSRCTEKQIIQWDEQGHPLYSNRKSLKWSSYIKYLCQNGNLDICVADDGANAVVVVSAAGKLRFRYTGSPSNPYEEFCPCYITTDSENRILISETEKSQIHLVDQDGNFLRLFDNCGLQGVTGLCVDSRDNLFVVEQTTGKVKKIQYYQ</sequence>
<dbReference type="SMART" id="SM00336">
    <property type="entry name" value="BBOX"/>
    <property type="match status" value="2"/>
</dbReference>
<dbReference type="PROSITE" id="PS50119">
    <property type="entry name" value="ZF_BBOX"/>
    <property type="match status" value="2"/>
</dbReference>
<dbReference type="SUPFAM" id="SSF101898">
    <property type="entry name" value="NHL repeat"/>
    <property type="match status" value="1"/>
</dbReference>
<dbReference type="Gene3D" id="2.120.10.30">
    <property type="entry name" value="TolB, C-terminal domain"/>
    <property type="match status" value="1"/>
</dbReference>
<keyword evidence="3" id="KW-1185">Reference proteome</keyword>
<dbReference type="GeneID" id="111133699"/>
<dbReference type="CDD" id="cd19756">
    <property type="entry name" value="Bbox2"/>
    <property type="match status" value="1"/>
</dbReference>
<dbReference type="InterPro" id="IPR011042">
    <property type="entry name" value="6-blade_b-propeller_TolB-like"/>
</dbReference>
<evidence type="ECO:0000256" key="1">
    <source>
        <dbReference type="PROSITE-ProRule" id="PRU00024"/>
    </source>
</evidence>
<accession>A0A8B8EEM0</accession>